<name>A0A0D8JDY9_9BACT</name>
<organism evidence="1 2">
    <name type="scientific">Draconibacterium sediminis</name>
    <dbReference type="NCBI Taxonomy" id="1544798"/>
    <lineage>
        <taxon>Bacteria</taxon>
        <taxon>Pseudomonadati</taxon>
        <taxon>Bacteroidota</taxon>
        <taxon>Bacteroidia</taxon>
        <taxon>Marinilabiliales</taxon>
        <taxon>Prolixibacteraceae</taxon>
        <taxon>Draconibacterium</taxon>
    </lineage>
</organism>
<dbReference type="Proteomes" id="UP000032544">
    <property type="component" value="Unassembled WGS sequence"/>
</dbReference>
<dbReference type="EMBL" id="JRHC01000001">
    <property type="protein sequence ID" value="KJF44068.1"/>
    <property type="molecule type" value="Genomic_DNA"/>
</dbReference>
<dbReference type="RefSeq" id="WP_045025628.1">
    <property type="nucleotide sequence ID" value="NZ_JRHC01000001.1"/>
</dbReference>
<dbReference type="OrthoDB" id="769412at2"/>
<dbReference type="AlphaFoldDB" id="A0A0D8JDY9"/>
<gene>
    <name evidence="1" type="ORF">LH29_00575</name>
</gene>
<comment type="caution">
    <text evidence="1">The sequence shown here is derived from an EMBL/GenBank/DDBJ whole genome shotgun (WGS) entry which is preliminary data.</text>
</comment>
<reference evidence="1 2" key="1">
    <citation type="submission" date="2014-09" db="EMBL/GenBank/DDBJ databases">
        <title>Draft Genome Sequence of Draconibacterium sp. JN14CK-3.</title>
        <authorList>
            <person name="Dong C."/>
            <person name="Lai Q."/>
            <person name="Shao Z."/>
        </authorList>
    </citation>
    <scope>NUCLEOTIDE SEQUENCE [LARGE SCALE GENOMIC DNA]</scope>
    <source>
        <strain evidence="1 2">JN14CK-3</strain>
    </source>
</reference>
<evidence type="ECO:0000313" key="2">
    <source>
        <dbReference type="Proteomes" id="UP000032544"/>
    </source>
</evidence>
<dbReference type="STRING" id="1544798.LH29_00575"/>
<keyword evidence="2" id="KW-1185">Reference proteome</keyword>
<evidence type="ECO:0008006" key="3">
    <source>
        <dbReference type="Google" id="ProtNLM"/>
    </source>
</evidence>
<evidence type="ECO:0000313" key="1">
    <source>
        <dbReference type="EMBL" id="KJF44068.1"/>
    </source>
</evidence>
<sequence length="101" mass="11656">MRLEELVKKNTPGVGANVQLFVTPESLNDFAQSVATMTAKEIIVGLKINEKPLSEKEASKRYNKSRVSFSKYRKQGKIRHHRLGREIIYYDSELREDLANF</sequence>
<protein>
    <recommendedName>
        <fullName evidence="3">Helix-turn-helix domain-containing protein</fullName>
    </recommendedName>
</protein>
<accession>A0A0D8JDY9</accession>
<proteinExistence type="predicted"/>